<feature type="transmembrane region" description="Helical" evidence="1">
    <location>
        <begin position="20"/>
        <end position="41"/>
    </location>
</feature>
<gene>
    <name evidence="2" type="ORF">EV141_2373</name>
</gene>
<name>A0A4Q7LIK4_9MICO</name>
<proteinExistence type="predicted"/>
<accession>A0A4Q7LIK4</accession>
<feature type="transmembrane region" description="Helical" evidence="1">
    <location>
        <begin position="76"/>
        <end position="98"/>
    </location>
</feature>
<feature type="transmembrane region" description="Helical" evidence="1">
    <location>
        <begin position="47"/>
        <end position="69"/>
    </location>
</feature>
<keyword evidence="1" id="KW-0472">Membrane</keyword>
<organism evidence="2 3">
    <name type="scientific">Microcella putealis</name>
    <dbReference type="NCBI Taxonomy" id="337005"/>
    <lineage>
        <taxon>Bacteria</taxon>
        <taxon>Bacillati</taxon>
        <taxon>Actinomycetota</taxon>
        <taxon>Actinomycetes</taxon>
        <taxon>Micrococcales</taxon>
        <taxon>Microbacteriaceae</taxon>
        <taxon>Microcella</taxon>
    </lineage>
</organism>
<evidence type="ECO:0000313" key="3">
    <source>
        <dbReference type="Proteomes" id="UP000293519"/>
    </source>
</evidence>
<protein>
    <submittedName>
        <fullName evidence="2">Uncharacterized protein</fullName>
    </submittedName>
</protein>
<reference evidence="2 3" key="1">
    <citation type="journal article" date="2015" name="Stand. Genomic Sci.">
        <title>Genomic Encyclopedia of Bacterial and Archaeal Type Strains, Phase III: the genomes of soil and plant-associated and newly described type strains.</title>
        <authorList>
            <person name="Whitman W.B."/>
            <person name="Woyke T."/>
            <person name="Klenk H.P."/>
            <person name="Zhou Y."/>
            <person name="Lilburn T.G."/>
            <person name="Beck B.J."/>
            <person name="De Vos P."/>
            <person name="Vandamme P."/>
            <person name="Eisen J.A."/>
            <person name="Garrity G."/>
            <person name="Hugenholtz P."/>
            <person name="Kyrpides N.C."/>
        </authorList>
    </citation>
    <scope>NUCLEOTIDE SEQUENCE [LARGE SCALE GENOMIC DNA]</scope>
    <source>
        <strain evidence="2 3">CV2</strain>
    </source>
</reference>
<dbReference type="AlphaFoldDB" id="A0A4Q7LIK4"/>
<evidence type="ECO:0000313" key="2">
    <source>
        <dbReference type="EMBL" id="RZS54375.1"/>
    </source>
</evidence>
<sequence length="101" mass="10696">MTDPTRMRNQQQLTTASGTVWVVIAGVTTLLVGGMFVALWQSLGDQLALVGAIAVAALFVGMLVVRIFVPAGKTRLMLLAADYGTMLLVALVFVFLVLSGQ</sequence>
<keyword evidence="3" id="KW-1185">Reference proteome</keyword>
<keyword evidence="1" id="KW-0812">Transmembrane</keyword>
<dbReference type="RefSeq" id="WP_130486150.1">
    <property type="nucleotide sequence ID" value="NZ_SGWW01000005.1"/>
</dbReference>
<evidence type="ECO:0000256" key="1">
    <source>
        <dbReference type="SAM" id="Phobius"/>
    </source>
</evidence>
<dbReference type="Proteomes" id="UP000293519">
    <property type="component" value="Unassembled WGS sequence"/>
</dbReference>
<comment type="caution">
    <text evidence="2">The sequence shown here is derived from an EMBL/GenBank/DDBJ whole genome shotgun (WGS) entry which is preliminary data.</text>
</comment>
<dbReference type="OrthoDB" id="5123577at2"/>
<dbReference type="EMBL" id="SGWW01000005">
    <property type="protein sequence ID" value="RZS54375.1"/>
    <property type="molecule type" value="Genomic_DNA"/>
</dbReference>
<keyword evidence="1" id="KW-1133">Transmembrane helix</keyword>